<dbReference type="NCBIfam" id="TIGR01787">
    <property type="entry name" value="squalene_cyclas"/>
    <property type="match status" value="1"/>
</dbReference>
<evidence type="ECO:0000256" key="4">
    <source>
        <dbReference type="ARBA" id="ARBA00023235"/>
    </source>
</evidence>
<name>A0ABU6NWD5_9BACI</name>
<evidence type="ECO:0000259" key="5">
    <source>
        <dbReference type="Pfam" id="PF13243"/>
    </source>
</evidence>
<dbReference type="InterPro" id="IPR002365">
    <property type="entry name" value="Terpene_synthase_CS"/>
</dbReference>
<dbReference type="SFLD" id="SFLDG01016">
    <property type="entry name" value="Prenyltransferase_Like_2"/>
    <property type="match status" value="1"/>
</dbReference>
<comment type="similarity">
    <text evidence="2">Belongs to the terpene cyclase/mutase family.</text>
</comment>
<dbReference type="Gene3D" id="1.50.10.20">
    <property type="match status" value="2"/>
</dbReference>
<dbReference type="Pfam" id="PF13243">
    <property type="entry name" value="SQHop_cyclase_C"/>
    <property type="match status" value="1"/>
</dbReference>
<evidence type="ECO:0000256" key="3">
    <source>
        <dbReference type="ARBA" id="ARBA00022737"/>
    </source>
</evidence>
<dbReference type="RefSeq" id="WP_328015128.1">
    <property type="nucleotide sequence ID" value="NZ_JARTFS010000006.1"/>
</dbReference>
<dbReference type="InterPro" id="IPR018333">
    <property type="entry name" value="Squalene_cyclase"/>
</dbReference>
<dbReference type="InterPro" id="IPR008930">
    <property type="entry name" value="Terpenoid_cyclase/PrenylTrfase"/>
</dbReference>
<dbReference type="Proteomes" id="UP001342826">
    <property type="component" value="Unassembled WGS sequence"/>
</dbReference>
<sequence>MKQMVEAEINRLVHILIEKQDRDGTWSYPFETGIMTDCYMIILLRTLEINDEDLIFSLAERIMNKQSKNGAWKLFFDGKGDLSLTVGAYYAILYSGYKTKNDPDMLLAKQFIINNGGLKETSMFIKMMLALTGQYKWPRSFLAPIEVILLPNFFDFSIYARANMTPIFVAAHYKFSRKTKRSPDLSDLSDLSILRDEGDWERELKEWRSFLSIIQEGINRLIGYPKELRRQALSRAEQYMLQRIEPDGTFYSYFSSTFFMIFALLARGYSKEHPIITHAVAGLKTFKTKINDETHIQYTTATVWNTALISYSLQEAGVSLSSPAIQKANSYLLSRQQHLYGDWAIHNRNVLPGGWGFSNINTINPDIDDTTASLRAVRSLALNNNTYHQAWDRAVYWIISMQNDDGGWAAFEKNIDKSYLAWLPVEGGGKMLLDPSTADLTGRTLEFFGNFTKLNHNHPFIKRGIKWLIEHQEKDGSWYGRWGICYIYGTWATVTGLLAAGTERNHSSIQKAVKWLLSIQNEDGGWGESCKSDVNKKYTPLANSTRTHTAWALDTLIAAEKEETPSIRRGIEFLLRTSKQNDWTTTYPKGQGLPGGFYIHYESYEYLFPLLALSHYKKKFY</sequence>
<evidence type="ECO:0000259" key="6">
    <source>
        <dbReference type="Pfam" id="PF13249"/>
    </source>
</evidence>
<feature type="domain" description="Squalene cyclase N-terminal" evidence="6">
    <location>
        <begin position="9"/>
        <end position="288"/>
    </location>
</feature>
<comment type="caution">
    <text evidence="7">The sequence shown here is derived from an EMBL/GenBank/DDBJ whole genome shotgun (WGS) entry which is preliminary data.</text>
</comment>
<organism evidence="7 8">
    <name type="scientific">Metabacillus fastidiosus</name>
    <dbReference type="NCBI Taxonomy" id="1458"/>
    <lineage>
        <taxon>Bacteria</taxon>
        <taxon>Bacillati</taxon>
        <taxon>Bacillota</taxon>
        <taxon>Bacilli</taxon>
        <taxon>Bacillales</taxon>
        <taxon>Bacillaceae</taxon>
        <taxon>Metabacillus</taxon>
    </lineage>
</organism>
<dbReference type="PANTHER" id="PTHR11764">
    <property type="entry name" value="TERPENE CYCLASE/MUTASE FAMILY MEMBER"/>
    <property type="match status" value="1"/>
</dbReference>
<comment type="pathway">
    <text evidence="1">Secondary metabolite biosynthesis; hopanoid biosynthesis.</text>
</comment>
<keyword evidence="8" id="KW-1185">Reference proteome</keyword>
<protein>
    <submittedName>
        <fullName evidence="7">Squalene--hopene cyclase</fullName>
        <ecNumber evidence="7">5.4.99.17</ecNumber>
    </submittedName>
</protein>
<dbReference type="InterPro" id="IPR006400">
    <property type="entry name" value="Hopene-cyclase"/>
</dbReference>
<dbReference type="InterPro" id="IPR032696">
    <property type="entry name" value="SQ_cyclase_C"/>
</dbReference>
<dbReference type="NCBIfam" id="TIGR01507">
    <property type="entry name" value="hopene_cyclase"/>
    <property type="match status" value="1"/>
</dbReference>
<dbReference type="Pfam" id="PF13249">
    <property type="entry name" value="SQHop_cyclase_N"/>
    <property type="match status" value="1"/>
</dbReference>
<dbReference type="PROSITE" id="PS01074">
    <property type="entry name" value="TERPENE_SYNTHASES"/>
    <property type="match status" value="1"/>
</dbReference>
<dbReference type="InterPro" id="IPR032697">
    <property type="entry name" value="SQ_cyclase_N"/>
</dbReference>
<reference evidence="7 8" key="1">
    <citation type="submission" date="2023-03" db="EMBL/GenBank/DDBJ databases">
        <title>Bacillus Genome Sequencing.</title>
        <authorList>
            <person name="Dunlap C."/>
        </authorList>
    </citation>
    <scope>NUCLEOTIDE SEQUENCE [LARGE SCALE GENOMIC DNA]</scope>
    <source>
        <strain evidence="7 8">NRS-1717</strain>
    </source>
</reference>
<keyword evidence="4 7" id="KW-0413">Isomerase</keyword>
<dbReference type="EMBL" id="JARTFS010000006">
    <property type="protein sequence ID" value="MED4401437.1"/>
    <property type="molecule type" value="Genomic_DNA"/>
</dbReference>
<dbReference type="PANTHER" id="PTHR11764:SF20">
    <property type="entry name" value="LANOSTEROL SYNTHASE"/>
    <property type="match status" value="1"/>
</dbReference>
<dbReference type="EC" id="5.4.99.17" evidence="7"/>
<dbReference type="SUPFAM" id="SSF48239">
    <property type="entry name" value="Terpenoid cyclases/Protein prenyltransferases"/>
    <property type="match status" value="2"/>
</dbReference>
<feature type="domain" description="Squalene cyclase C-terminal" evidence="5">
    <location>
        <begin position="302"/>
        <end position="618"/>
    </location>
</feature>
<keyword evidence="3" id="KW-0677">Repeat</keyword>
<evidence type="ECO:0000256" key="1">
    <source>
        <dbReference type="ARBA" id="ARBA00004999"/>
    </source>
</evidence>
<accession>A0ABU6NWD5</accession>
<dbReference type="GO" id="GO:0051007">
    <property type="term" value="F:squalene-hopene cyclase activity"/>
    <property type="evidence" value="ECO:0007669"/>
    <property type="project" value="UniProtKB-EC"/>
</dbReference>
<evidence type="ECO:0000256" key="2">
    <source>
        <dbReference type="ARBA" id="ARBA00009755"/>
    </source>
</evidence>
<evidence type="ECO:0000313" key="7">
    <source>
        <dbReference type="EMBL" id="MED4401437.1"/>
    </source>
</evidence>
<evidence type="ECO:0000313" key="8">
    <source>
        <dbReference type="Proteomes" id="UP001342826"/>
    </source>
</evidence>
<proteinExistence type="inferred from homology"/>
<gene>
    <name evidence="7" type="primary">shc</name>
    <name evidence="7" type="ORF">P9271_08945</name>
</gene>